<dbReference type="InterPro" id="IPR036291">
    <property type="entry name" value="NAD(P)-bd_dom_sf"/>
</dbReference>
<dbReference type="PANTHER" id="PTHR35330">
    <property type="entry name" value="SIROHEME BIOSYNTHESIS PROTEIN MET8"/>
    <property type="match status" value="1"/>
</dbReference>
<comment type="pathway">
    <text evidence="1">Porphyrin-containing compound metabolism; siroheme biosynthesis; sirohydrochlorin from precorrin-2: step 1/1.</text>
</comment>
<protein>
    <recommendedName>
        <fullName evidence="2">precorrin-2 dehydrogenase</fullName>
        <ecNumber evidence="2">1.3.1.76</ecNumber>
    </recommendedName>
</protein>
<evidence type="ECO:0000256" key="2">
    <source>
        <dbReference type="ARBA" id="ARBA00012400"/>
    </source>
</evidence>
<dbReference type="Gene3D" id="3.40.50.720">
    <property type="entry name" value="NAD(P)-binding Rossmann-like Domain"/>
    <property type="match status" value="1"/>
</dbReference>
<evidence type="ECO:0000256" key="1">
    <source>
        <dbReference type="ARBA" id="ARBA00005010"/>
    </source>
</evidence>
<dbReference type="SUPFAM" id="SSF75615">
    <property type="entry name" value="Siroheme synthase middle domains-like"/>
    <property type="match status" value="1"/>
</dbReference>
<dbReference type="KEGG" id="gog:C1280_32155"/>
<dbReference type="GO" id="GO:0019354">
    <property type="term" value="P:siroheme biosynthetic process"/>
    <property type="evidence" value="ECO:0007669"/>
    <property type="project" value="UniProtKB-UniPathway"/>
</dbReference>
<keyword evidence="9" id="KW-1185">Reference proteome</keyword>
<gene>
    <name evidence="8" type="ORF">C1280_32155</name>
</gene>
<name>A0A2Z3H610_9BACT</name>
<dbReference type="NCBIfam" id="TIGR01470">
    <property type="entry name" value="cysG_Nterm"/>
    <property type="match status" value="1"/>
</dbReference>
<dbReference type="EC" id="1.3.1.76" evidence="2"/>
<organism evidence="8 9">
    <name type="scientific">Gemmata obscuriglobus</name>
    <dbReference type="NCBI Taxonomy" id="114"/>
    <lineage>
        <taxon>Bacteria</taxon>
        <taxon>Pseudomonadati</taxon>
        <taxon>Planctomycetota</taxon>
        <taxon>Planctomycetia</taxon>
        <taxon>Gemmatales</taxon>
        <taxon>Gemmataceae</taxon>
        <taxon>Gemmata</taxon>
    </lineage>
</organism>
<evidence type="ECO:0000256" key="4">
    <source>
        <dbReference type="ARBA" id="ARBA00023027"/>
    </source>
</evidence>
<dbReference type="Gene3D" id="1.10.8.610">
    <property type="entry name" value="SirC, precorrin-2 dehydrogenase, C-terminal helical domain-like"/>
    <property type="match status" value="1"/>
</dbReference>
<evidence type="ECO:0000259" key="7">
    <source>
        <dbReference type="Pfam" id="PF14824"/>
    </source>
</evidence>
<evidence type="ECO:0000256" key="6">
    <source>
        <dbReference type="ARBA" id="ARBA00047561"/>
    </source>
</evidence>
<dbReference type="GO" id="GO:0004325">
    <property type="term" value="F:ferrochelatase activity"/>
    <property type="evidence" value="ECO:0007669"/>
    <property type="project" value="InterPro"/>
</dbReference>
<dbReference type="PANTHER" id="PTHR35330:SF1">
    <property type="entry name" value="SIROHEME BIOSYNTHESIS PROTEIN MET8"/>
    <property type="match status" value="1"/>
</dbReference>
<comment type="catalytic activity">
    <reaction evidence="6">
        <text>precorrin-2 + NAD(+) = sirohydrochlorin + NADH + 2 H(+)</text>
        <dbReference type="Rhea" id="RHEA:15613"/>
        <dbReference type="ChEBI" id="CHEBI:15378"/>
        <dbReference type="ChEBI" id="CHEBI:57540"/>
        <dbReference type="ChEBI" id="CHEBI:57945"/>
        <dbReference type="ChEBI" id="CHEBI:58351"/>
        <dbReference type="ChEBI" id="CHEBI:58827"/>
        <dbReference type="EC" id="1.3.1.76"/>
    </reaction>
</comment>
<proteinExistence type="predicted"/>
<evidence type="ECO:0000313" key="9">
    <source>
        <dbReference type="Proteomes" id="UP000245802"/>
    </source>
</evidence>
<dbReference type="GO" id="GO:0043115">
    <property type="term" value="F:precorrin-2 dehydrogenase activity"/>
    <property type="evidence" value="ECO:0007669"/>
    <property type="project" value="UniProtKB-EC"/>
</dbReference>
<dbReference type="EMBL" id="CP025958">
    <property type="protein sequence ID" value="AWM41188.1"/>
    <property type="molecule type" value="Genomic_DNA"/>
</dbReference>
<dbReference type="Pfam" id="PF14824">
    <property type="entry name" value="Sirohm_synth_M"/>
    <property type="match status" value="1"/>
</dbReference>
<dbReference type="UniPathway" id="UPA00262">
    <property type="reaction ID" value="UER00222"/>
</dbReference>
<keyword evidence="3" id="KW-0560">Oxidoreductase</keyword>
<dbReference type="Pfam" id="PF13241">
    <property type="entry name" value="NAD_binding_7"/>
    <property type="match status" value="1"/>
</dbReference>
<dbReference type="Proteomes" id="UP000245802">
    <property type="component" value="Chromosome"/>
</dbReference>
<dbReference type="AlphaFoldDB" id="A0A2Z3H610"/>
<dbReference type="InterPro" id="IPR028281">
    <property type="entry name" value="Sirohaem_synthase_central"/>
</dbReference>
<dbReference type="OrthoDB" id="9773765at2"/>
<evidence type="ECO:0000256" key="5">
    <source>
        <dbReference type="ARBA" id="ARBA00023244"/>
    </source>
</evidence>
<reference evidence="8 9" key="1">
    <citation type="submission" date="2018-01" db="EMBL/GenBank/DDBJ databases">
        <title>G. obscuriglobus.</title>
        <authorList>
            <person name="Franke J."/>
            <person name="Blomberg W."/>
            <person name="Selmecki A."/>
        </authorList>
    </citation>
    <scope>NUCLEOTIDE SEQUENCE [LARGE SCALE GENOMIC DNA]</scope>
    <source>
        <strain evidence="8 9">DSM 5831</strain>
    </source>
</reference>
<evidence type="ECO:0000313" key="8">
    <source>
        <dbReference type="EMBL" id="AWM41188.1"/>
    </source>
</evidence>
<dbReference type="InterPro" id="IPR006367">
    <property type="entry name" value="Sirohaem_synthase_N"/>
</dbReference>
<evidence type="ECO:0000256" key="3">
    <source>
        <dbReference type="ARBA" id="ARBA00023002"/>
    </source>
</evidence>
<feature type="domain" description="Siroheme synthase central" evidence="7">
    <location>
        <begin position="118"/>
        <end position="140"/>
    </location>
</feature>
<sequence length="202" mass="21670">MSAVFPVLLDLTDRRTVVIGGGAVGARKVSALLAVGAAVCVVDPRGALTLPPEVVHIGEAYRAEHLEGAAVAFACATPEVNAQVVVDAKKRGVWVNAASSPHEGDFTLPAVVRRGEFTLAVNTGGASPALARRVRERLEAEYDAAFGEWVRVLAELRAEVLARVPDEARRRELLDGFADWSWLERLRTEGVGPVREAMLARL</sequence>
<dbReference type="SUPFAM" id="SSF51735">
    <property type="entry name" value="NAD(P)-binding Rossmann-fold domains"/>
    <property type="match status" value="1"/>
</dbReference>
<keyword evidence="5" id="KW-0627">Porphyrin biosynthesis</keyword>
<dbReference type="InterPro" id="IPR042518">
    <property type="entry name" value="SirC_C"/>
</dbReference>
<keyword evidence="4" id="KW-0520">NAD</keyword>
<dbReference type="InterPro" id="IPR028161">
    <property type="entry name" value="Met8-like"/>
</dbReference>
<accession>A0A2Z3H610</accession>